<dbReference type="GO" id="GO:0004181">
    <property type="term" value="F:metallocarboxypeptidase activity"/>
    <property type="evidence" value="ECO:0007669"/>
    <property type="project" value="InterPro"/>
</dbReference>
<proteinExistence type="inferred from homology"/>
<sequence>GLIEFCTRVLKKTPYFYCDFHGHSLKKNIFLYGCSSQESWLSSDKCRVENQVEFRMLSRLLEQCALSFDPKSSHYKIERSKESTARITIWREYGVVRSYTMES</sequence>
<feature type="domain" description="Peptidase M14" evidence="4">
    <location>
        <begin position="1"/>
        <end position="103"/>
    </location>
</feature>
<feature type="non-terminal residue" evidence="6">
    <location>
        <position position="1"/>
    </location>
</feature>
<dbReference type="InterPro" id="IPR050821">
    <property type="entry name" value="Cytosolic_carboxypeptidase"/>
</dbReference>
<dbReference type="STRING" id="121845.A0A1S3DN97"/>
<comment type="cofactor">
    <cofactor evidence="1">
        <name>Zn(2+)</name>
        <dbReference type="ChEBI" id="CHEBI:29105"/>
    </cofactor>
</comment>
<dbReference type="PANTHER" id="PTHR12756">
    <property type="entry name" value="CYTOSOLIC CARBOXYPEPTIDASE"/>
    <property type="match status" value="1"/>
</dbReference>
<dbReference type="AlphaFoldDB" id="A0A1S3DN97"/>
<dbReference type="PaxDb" id="121845-A0A1S3DN97"/>
<name>A0A1S3DN97_DIACI</name>
<feature type="non-terminal residue" evidence="6">
    <location>
        <position position="103"/>
    </location>
</feature>
<dbReference type="SUPFAM" id="SSF53187">
    <property type="entry name" value="Zn-dependent exopeptidases"/>
    <property type="match status" value="1"/>
</dbReference>
<evidence type="ECO:0000256" key="3">
    <source>
        <dbReference type="PROSITE-ProRule" id="PRU01379"/>
    </source>
</evidence>
<dbReference type="PROSITE" id="PS52035">
    <property type="entry name" value="PEPTIDASE_M14"/>
    <property type="match status" value="1"/>
</dbReference>
<evidence type="ECO:0000313" key="5">
    <source>
        <dbReference type="Proteomes" id="UP000079169"/>
    </source>
</evidence>
<keyword evidence="5" id="KW-1185">Reference proteome</keyword>
<evidence type="ECO:0000256" key="2">
    <source>
        <dbReference type="ARBA" id="ARBA00005988"/>
    </source>
</evidence>
<organism evidence="5 6">
    <name type="scientific">Diaphorina citri</name>
    <name type="common">Asian citrus psyllid</name>
    <dbReference type="NCBI Taxonomy" id="121845"/>
    <lineage>
        <taxon>Eukaryota</taxon>
        <taxon>Metazoa</taxon>
        <taxon>Ecdysozoa</taxon>
        <taxon>Arthropoda</taxon>
        <taxon>Hexapoda</taxon>
        <taxon>Insecta</taxon>
        <taxon>Pterygota</taxon>
        <taxon>Neoptera</taxon>
        <taxon>Paraneoptera</taxon>
        <taxon>Hemiptera</taxon>
        <taxon>Sternorrhyncha</taxon>
        <taxon>Psylloidea</taxon>
        <taxon>Psyllidae</taxon>
        <taxon>Diaphorininae</taxon>
        <taxon>Diaphorina</taxon>
    </lineage>
</organism>
<dbReference type="OMA" id="CRVENQV"/>
<accession>A0A1S3DN97</accession>
<comment type="similarity">
    <text evidence="2 3">Belongs to the peptidase M14 family.</text>
</comment>
<dbReference type="GO" id="GO:0008270">
    <property type="term" value="F:zinc ion binding"/>
    <property type="evidence" value="ECO:0007669"/>
    <property type="project" value="InterPro"/>
</dbReference>
<reference evidence="6" key="1">
    <citation type="submission" date="2025-08" db="UniProtKB">
        <authorList>
            <consortium name="RefSeq"/>
        </authorList>
    </citation>
    <scope>IDENTIFICATION</scope>
</reference>
<evidence type="ECO:0000256" key="1">
    <source>
        <dbReference type="ARBA" id="ARBA00001947"/>
    </source>
</evidence>
<evidence type="ECO:0000259" key="4">
    <source>
        <dbReference type="PROSITE" id="PS52035"/>
    </source>
</evidence>
<feature type="active site" description="Proton donor/acceptor" evidence="3">
    <location>
        <position position="102"/>
    </location>
</feature>
<dbReference type="GO" id="GO:0006508">
    <property type="term" value="P:proteolysis"/>
    <property type="evidence" value="ECO:0007669"/>
    <property type="project" value="InterPro"/>
</dbReference>
<dbReference type="PANTHER" id="PTHR12756:SF11">
    <property type="entry name" value="CYTOSOLIC CARBOXYPEPTIDASE 1"/>
    <property type="match status" value="1"/>
</dbReference>
<dbReference type="Proteomes" id="UP000079169">
    <property type="component" value="Unplaced"/>
</dbReference>
<evidence type="ECO:0000313" key="6">
    <source>
        <dbReference type="RefSeq" id="XP_008485226.1"/>
    </source>
</evidence>
<dbReference type="Gene3D" id="3.40.630.10">
    <property type="entry name" value="Zn peptidases"/>
    <property type="match status" value="1"/>
</dbReference>
<dbReference type="InterPro" id="IPR000834">
    <property type="entry name" value="Peptidase_M14"/>
</dbReference>
<dbReference type="RefSeq" id="XP_008485226.1">
    <property type="nucleotide sequence ID" value="XM_008487004.1"/>
</dbReference>
<dbReference type="KEGG" id="dci:103521900"/>
<dbReference type="GeneID" id="103521900"/>
<protein>
    <submittedName>
        <fullName evidence="6">Cytosolic carboxypeptidase 1-like</fullName>
    </submittedName>
</protein>
<gene>
    <name evidence="6" type="primary">LOC103521900</name>
</gene>